<comment type="caution">
    <text evidence="1">The sequence shown here is derived from an EMBL/GenBank/DDBJ whole genome shotgun (WGS) entry which is preliminary data.</text>
</comment>
<keyword evidence="2" id="KW-1185">Reference proteome</keyword>
<gene>
    <name evidence="1" type="ORF">DCCM_3512</name>
</gene>
<accession>A0A2L2XDH2</accession>
<dbReference type="EMBL" id="BFAV01000140">
    <property type="protein sequence ID" value="GBF34399.1"/>
    <property type="molecule type" value="Genomic_DNA"/>
</dbReference>
<evidence type="ECO:0000313" key="2">
    <source>
        <dbReference type="Proteomes" id="UP000239549"/>
    </source>
</evidence>
<protein>
    <submittedName>
        <fullName evidence="1">Uncharacterized protein</fullName>
    </submittedName>
</protein>
<organism evidence="1 2">
    <name type="scientific">Desulfocucumis palustris</name>
    <dbReference type="NCBI Taxonomy" id="1898651"/>
    <lineage>
        <taxon>Bacteria</taxon>
        <taxon>Bacillati</taxon>
        <taxon>Bacillota</taxon>
        <taxon>Clostridia</taxon>
        <taxon>Eubacteriales</taxon>
        <taxon>Desulfocucumaceae</taxon>
        <taxon>Desulfocucumis</taxon>
    </lineage>
</organism>
<evidence type="ECO:0000313" key="1">
    <source>
        <dbReference type="EMBL" id="GBF34399.1"/>
    </source>
</evidence>
<reference evidence="2" key="1">
    <citation type="submission" date="2018-02" db="EMBL/GenBank/DDBJ databases">
        <title>Genome sequence of Desulfocucumis palustris strain NAW-5.</title>
        <authorList>
            <person name="Watanabe M."/>
            <person name="Kojima H."/>
            <person name="Fukui M."/>
        </authorList>
    </citation>
    <scope>NUCLEOTIDE SEQUENCE [LARGE SCALE GENOMIC DNA]</scope>
    <source>
        <strain evidence="2">NAW-5</strain>
    </source>
</reference>
<name>A0A2L2XDH2_9FIRM</name>
<dbReference type="Proteomes" id="UP000239549">
    <property type="component" value="Unassembled WGS sequence"/>
</dbReference>
<sequence length="51" mass="6257">MKCRQHRTGYYPSQDYSLSFLFPGEWRLPGLPFNFYQSKQRGNHLKIWLTY</sequence>
<dbReference type="AlphaFoldDB" id="A0A2L2XDH2"/>
<proteinExistence type="predicted"/>